<evidence type="ECO:0000313" key="2">
    <source>
        <dbReference type="EMBL" id="EAU65421.1"/>
    </source>
</evidence>
<dbReference type="EMBL" id="AAMD01000082">
    <property type="protein sequence ID" value="EAU65421.1"/>
    <property type="molecule type" value="Genomic_DNA"/>
</dbReference>
<dbReference type="EMBL" id="CP002271">
    <property type="protein sequence ID" value="ADO67934.1"/>
    <property type="molecule type" value="Genomic_DNA"/>
</dbReference>
<gene>
    <name evidence="1" type="ordered locus">STAUR_0125</name>
    <name evidence="2" type="ORF">STIAU_2878</name>
</gene>
<sequence length="61" mass="6877">MDQPETSREADMEWVGLVGRVEQDLERMMSYGLLPPGGWLLSKNTLAKRFAAAKPSLERGR</sequence>
<dbReference type="eggNOG" id="COG2186">
    <property type="taxonomic scope" value="Bacteria"/>
</dbReference>
<dbReference type="STRING" id="378806.STAUR_0125"/>
<dbReference type="KEGG" id="sur:STAUR_0125"/>
<organism evidence="2 4">
    <name type="scientific">Stigmatella aurantiaca (strain DW4/3-1)</name>
    <dbReference type="NCBI Taxonomy" id="378806"/>
    <lineage>
        <taxon>Bacteria</taxon>
        <taxon>Pseudomonadati</taxon>
        <taxon>Myxococcota</taxon>
        <taxon>Myxococcia</taxon>
        <taxon>Myxococcales</taxon>
        <taxon>Cystobacterineae</taxon>
        <taxon>Archangiaceae</taxon>
        <taxon>Stigmatella</taxon>
    </lineage>
</organism>
<reference evidence="2 4" key="1">
    <citation type="submission" date="2006-04" db="EMBL/GenBank/DDBJ databases">
        <authorList>
            <person name="Nierman W.C."/>
        </authorList>
    </citation>
    <scope>NUCLEOTIDE SEQUENCE [LARGE SCALE GENOMIC DNA]</scope>
    <source>
        <strain evidence="2 4">DW4/3-1</strain>
    </source>
</reference>
<reference evidence="1 3" key="2">
    <citation type="journal article" date="2011" name="Mol. Biol. Evol.">
        <title>Comparative genomic analysis of fruiting body formation in Myxococcales.</title>
        <authorList>
            <person name="Huntley S."/>
            <person name="Hamann N."/>
            <person name="Wegener-Feldbrugge S."/>
            <person name="Treuner-Lange A."/>
            <person name="Kube M."/>
            <person name="Reinhardt R."/>
            <person name="Klages S."/>
            <person name="Muller R."/>
            <person name="Ronning C.M."/>
            <person name="Nierman W.C."/>
            <person name="Sogaard-Andersen L."/>
        </authorList>
    </citation>
    <scope>NUCLEOTIDE SEQUENCE [LARGE SCALE GENOMIC DNA]</scope>
    <source>
        <strain evidence="1 3">DW4/3-1</strain>
    </source>
</reference>
<dbReference type="AlphaFoldDB" id="Q08Y62"/>
<dbReference type="Proteomes" id="UP000001351">
    <property type="component" value="Chromosome"/>
</dbReference>
<name>Q08Y62_STIAD</name>
<evidence type="ECO:0000313" key="3">
    <source>
        <dbReference type="Proteomes" id="UP000001351"/>
    </source>
</evidence>
<dbReference type="HOGENOM" id="CLU_2920580_0_0_7"/>
<protein>
    <submittedName>
        <fullName evidence="1">Transcriptional regulator</fullName>
    </submittedName>
</protein>
<accession>Q08Y62</accession>
<evidence type="ECO:0000313" key="4">
    <source>
        <dbReference type="Proteomes" id="UP000032702"/>
    </source>
</evidence>
<dbReference type="Proteomes" id="UP000032702">
    <property type="component" value="Unassembled WGS sequence"/>
</dbReference>
<evidence type="ECO:0000313" key="1">
    <source>
        <dbReference type="EMBL" id="ADO67934.1"/>
    </source>
</evidence>
<keyword evidence="3" id="KW-1185">Reference proteome</keyword>
<proteinExistence type="predicted"/>